<evidence type="ECO:0000259" key="3">
    <source>
        <dbReference type="Pfam" id="PF14219"/>
    </source>
</evidence>
<feature type="compositionally biased region" description="Pro residues" evidence="1">
    <location>
        <begin position="298"/>
        <end position="372"/>
    </location>
</feature>
<keyword evidence="2" id="KW-0812">Transmembrane</keyword>
<sequence>MLCQRCRSAHLGPDGRCPHCDATLPYGTPAAQPVPAPPVPPRPGPAQPVPAPPGPAPSTLPPPPAHVPVAPAYAAPVLGLGTAASVMMWVMAGLGGLVVIADIKVYNAVDEALGNPFLAQYYLDGSLKGFYRTASTLYGLGFLASAAVFLTWFHRVRVNAEAWAPTGHRFSRGWAVGAWFVPVANLWFPKQIADDIHAASDPSPPSPFRRPGAGMLNGWWTALVGGWALGVVGYITIGAADDDADVNGFQTGLLFLILGSMANVAAAVLAALVVRRISETQDVRLGVAAPRRAYAPSPYIPQPPGPPPFQPSPYPPSPYPPPGHQPPAYPPGAAPPRPSPPPAPPQPAPPQPARPQPAPPGPAAEPTPPRRPTAPAQAPQPDAAPAPPPSLTKE</sequence>
<organism evidence="4 5">
    <name type="scientific">Wenjunlia tyrosinilytica</name>
    <dbReference type="NCBI Taxonomy" id="1544741"/>
    <lineage>
        <taxon>Bacteria</taxon>
        <taxon>Bacillati</taxon>
        <taxon>Actinomycetota</taxon>
        <taxon>Actinomycetes</taxon>
        <taxon>Kitasatosporales</taxon>
        <taxon>Streptomycetaceae</taxon>
        <taxon>Wenjunlia</taxon>
    </lineage>
</organism>
<name>A0A917ZP06_9ACTN</name>
<dbReference type="InterPro" id="IPR025565">
    <property type="entry name" value="DUF4328"/>
</dbReference>
<evidence type="ECO:0000256" key="2">
    <source>
        <dbReference type="SAM" id="Phobius"/>
    </source>
</evidence>
<feature type="compositionally biased region" description="Pro residues" evidence="1">
    <location>
        <begin position="32"/>
        <end position="63"/>
    </location>
</feature>
<feature type="compositionally biased region" description="Pro residues" evidence="1">
    <location>
        <begin position="382"/>
        <end position="394"/>
    </location>
</feature>
<proteinExistence type="predicted"/>
<keyword evidence="2" id="KW-1133">Transmembrane helix</keyword>
<dbReference type="Proteomes" id="UP000641932">
    <property type="component" value="Unassembled WGS sequence"/>
</dbReference>
<keyword evidence="5" id="KW-1185">Reference proteome</keyword>
<dbReference type="Pfam" id="PF14219">
    <property type="entry name" value="DUF4328"/>
    <property type="match status" value="1"/>
</dbReference>
<feature type="domain" description="DUF4328" evidence="3">
    <location>
        <begin position="130"/>
        <end position="278"/>
    </location>
</feature>
<feature type="transmembrane region" description="Helical" evidence="2">
    <location>
        <begin position="219"/>
        <end position="240"/>
    </location>
</feature>
<evidence type="ECO:0000313" key="5">
    <source>
        <dbReference type="Proteomes" id="UP000641932"/>
    </source>
</evidence>
<dbReference type="AlphaFoldDB" id="A0A917ZP06"/>
<protein>
    <recommendedName>
        <fullName evidence="3">DUF4328 domain-containing protein</fullName>
    </recommendedName>
</protein>
<evidence type="ECO:0000313" key="4">
    <source>
        <dbReference type="EMBL" id="GGO88419.1"/>
    </source>
</evidence>
<feature type="transmembrane region" description="Helical" evidence="2">
    <location>
        <begin position="129"/>
        <end position="153"/>
    </location>
</feature>
<feature type="transmembrane region" description="Helical" evidence="2">
    <location>
        <begin position="252"/>
        <end position="274"/>
    </location>
</feature>
<feature type="transmembrane region" description="Helical" evidence="2">
    <location>
        <begin position="86"/>
        <end position="109"/>
    </location>
</feature>
<feature type="region of interest" description="Disordered" evidence="1">
    <location>
        <begin position="31"/>
        <end position="63"/>
    </location>
</feature>
<accession>A0A917ZP06</accession>
<dbReference type="EMBL" id="BMMS01000011">
    <property type="protein sequence ID" value="GGO88419.1"/>
    <property type="molecule type" value="Genomic_DNA"/>
</dbReference>
<feature type="region of interest" description="Disordered" evidence="1">
    <location>
        <begin position="296"/>
        <end position="394"/>
    </location>
</feature>
<reference evidence="4" key="2">
    <citation type="submission" date="2020-09" db="EMBL/GenBank/DDBJ databases">
        <authorList>
            <person name="Sun Q."/>
            <person name="Zhou Y."/>
        </authorList>
    </citation>
    <scope>NUCLEOTIDE SEQUENCE</scope>
    <source>
        <strain evidence="4">CGMCC 4.7201</strain>
    </source>
</reference>
<evidence type="ECO:0000256" key="1">
    <source>
        <dbReference type="SAM" id="MobiDB-lite"/>
    </source>
</evidence>
<comment type="caution">
    <text evidence="4">The sequence shown here is derived from an EMBL/GenBank/DDBJ whole genome shotgun (WGS) entry which is preliminary data.</text>
</comment>
<keyword evidence="2" id="KW-0472">Membrane</keyword>
<gene>
    <name evidence="4" type="ORF">GCM10012280_29200</name>
</gene>
<reference evidence="4" key="1">
    <citation type="journal article" date="2014" name="Int. J. Syst. Evol. Microbiol.">
        <title>Complete genome sequence of Corynebacterium casei LMG S-19264T (=DSM 44701T), isolated from a smear-ripened cheese.</title>
        <authorList>
            <consortium name="US DOE Joint Genome Institute (JGI-PGF)"/>
            <person name="Walter F."/>
            <person name="Albersmeier A."/>
            <person name="Kalinowski J."/>
            <person name="Ruckert C."/>
        </authorList>
    </citation>
    <scope>NUCLEOTIDE SEQUENCE</scope>
    <source>
        <strain evidence="4">CGMCC 4.7201</strain>
    </source>
</reference>